<dbReference type="AlphaFoldDB" id="A0A369Z4A0"/>
<name>A0A369Z4A0_HAEPA</name>
<accession>A0A369Z4A0</accession>
<organism evidence="1 2">
    <name type="scientific">Haemophilus parainfluenzae</name>
    <dbReference type="NCBI Taxonomy" id="729"/>
    <lineage>
        <taxon>Bacteria</taxon>
        <taxon>Pseudomonadati</taxon>
        <taxon>Pseudomonadota</taxon>
        <taxon>Gammaproteobacteria</taxon>
        <taxon>Pasteurellales</taxon>
        <taxon>Pasteurellaceae</taxon>
        <taxon>Haemophilus</taxon>
    </lineage>
</organism>
<gene>
    <name evidence="1" type="ORF">DPV87_07500</name>
</gene>
<dbReference type="InterPro" id="IPR035360">
    <property type="entry name" value="DUF5420"/>
</dbReference>
<dbReference type="Pfam" id="PF17457">
    <property type="entry name" value="DUF5420"/>
    <property type="match status" value="1"/>
</dbReference>
<comment type="caution">
    <text evidence="1">The sequence shown here is derived from an EMBL/GenBank/DDBJ whole genome shotgun (WGS) entry which is preliminary data.</text>
</comment>
<dbReference type="RefSeq" id="WP_111315719.1">
    <property type="nucleotide sequence ID" value="NZ_QEPW01000012.1"/>
</dbReference>
<dbReference type="Proteomes" id="UP000253910">
    <property type="component" value="Unassembled WGS sequence"/>
</dbReference>
<evidence type="ECO:0000313" key="1">
    <source>
        <dbReference type="EMBL" id="RDE90252.1"/>
    </source>
</evidence>
<dbReference type="EMBL" id="QEPW01000012">
    <property type="protein sequence ID" value="RDE90252.1"/>
    <property type="molecule type" value="Genomic_DNA"/>
</dbReference>
<reference evidence="1 2" key="1">
    <citation type="submission" date="2018-05" db="EMBL/GenBank/DDBJ databases">
        <title>Draft Genome Sequences for a Diverse set of 7 Haemophilus Species.</title>
        <authorList>
            <person name="Nichols M."/>
            <person name="Topaz N."/>
            <person name="Wang X."/>
            <person name="Wang X."/>
            <person name="Boxrud D."/>
        </authorList>
    </citation>
    <scope>NUCLEOTIDE SEQUENCE [LARGE SCALE GENOMIC DNA]</scope>
    <source>
        <strain evidence="1 2">C2008001710</strain>
    </source>
</reference>
<proteinExistence type="predicted"/>
<sequence>MKPNFRYFKCKLDVEPIKSLDKQWRKDREIRDEKLDAIFNTIPFYECWRGSERNIFGIVCSLDNSEYAKIKEDKTYKFEMLENEKVVINGNGRTKAGKAFNAKIQSVRDILNQYPSFNDFMLRKLKLTCWVLGDRTGYVSVCGVASDNFIVSIPEKSESFGGDKFPAIPEYLTEIKQSEFLALQGK</sequence>
<protein>
    <submittedName>
        <fullName evidence="1">Uncharacterized protein</fullName>
    </submittedName>
</protein>
<evidence type="ECO:0000313" key="2">
    <source>
        <dbReference type="Proteomes" id="UP000253910"/>
    </source>
</evidence>